<dbReference type="SUPFAM" id="SSF88713">
    <property type="entry name" value="Glycoside hydrolase/deacetylase"/>
    <property type="match status" value="1"/>
</dbReference>
<dbReference type="EnsemblMetazoa" id="XM_031921364">
    <property type="protein sequence ID" value="XP_031777224"/>
    <property type="gene ID" value="LOC100118809"/>
</dbReference>
<dbReference type="InterPro" id="IPR050843">
    <property type="entry name" value="Glycosyl_Hydrlase_38"/>
</dbReference>
<dbReference type="InterPro" id="IPR011013">
    <property type="entry name" value="Gal_mutarotase_sf_dom"/>
</dbReference>
<dbReference type="SMART" id="SM00872">
    <property type="entry name" value="Alpha-mann_mid"/>
    <property type="match status" value="1"/>
</dbReference>
<dbReference type="FunCoup" id="A0A7M7T699">
    <property type="interactions" value="145"/>
</dbReference>
<dbReference type="InParanoid" id="A0A7M7T699"/>
<keyword evidence="5 9" id="KW-0862">Zinc</keyword>
<dbReference type="GO" id="GO:0046872">
    <property type="term" value="F:metal ion binding"/>
    <property type="evidence" value="ECO:0007669"/>
    <property type="project" value="UniProtKB-KW"/>
</dbReference>
<comment type="subunit">
    <text evidence="2">Homodimer; disulfide-linked.</text>
</comment>
<dbReference type="InterPro" id="IPR037094">
    <property type="entry name" value="Glyco_hydro_38_cen_sf"/>
</dbReference>
<dbReference type="KEGG" id="nvi:100118809"/>
<dbReference type="Pfam" id="PF01074">
    <property type="entry name" value="Glyco_hydro_38N"/>
    <property type="match status" value="1"/>
</dbReference>
<evidence type="ECO:0000259" key="10">
    <source>
        <dbReference type="SMART" id="SM00872"/>
    </source>
</evidence>
<dbReference type="GO" id="GO:0004572">
    <property type="term" value="F:mannosyl-oligosaccharide 1,3-1,6-alpha-mannosidase activity"/>
    <property type="evidence" value="ECO:0007669"/>
    <property type="project" value="UniProtKB-EC"/>
</dbReference>
<comment type="function">
    <text evidence="7">Catalyzes the first committed step in the biosynthesis of complex N-glycans. It controls conversion of high mannose to complex N-glycans; the final hydrolytic step in the N-glycan maturation pathway.</text>
</comment>
<keyword evidence="3 9" id="KW-0479">Metal-binding</keyword>
<evidence type="ECO:0000256" key="9">
    <source>
        <dbReference type="RuleBase" id="RU361199"/>
    </source>
</evidence>
<evidence type="ECO:0000256" key="4">
    <source>
        <dbReference type="ARBA" id="ARBA00022801"/>
    </source>
</evidence>
<feature type="domain" description="Glycoside hydrolase family 38 central" evidence="10">
    <location>
        <begin position="462"/>
        <end position="548"/>
    </location>
</feature>
<evidence type="ECO:0000256" key="7">
    <source>
        <dbReference type="ARBA" id="ARBA00059516"/>
    </source>
</evidence>
<dbReference type="InterPro" id="IPR011682">
    <property type="entry name" value="Glyco_hydro_38_C"/>
</dbReference>
<dbReference type="InterPro" id="IPR027291">
    <property type="entry name" value="Glyco_hydro_38_N_sf"/>
</dbReference>
<dbReference type="EC" id="3.2.1.-" evidence="9"/>
<reference evidence="11" key="1">
    <citation type="submission" date="2021-01" db="UniProtKB">
        <authorList>
            <consortium name="EnsemblMetazoa"/>
        </authorList>
    </citation>
    <scope>IDENTIFICATION</scope>
</reference>
<protein>
    <recommendedName>
        <fullName evidence="9">Alpha-mannosidase</fullName>
        <ecNumber evidence="9">3.2.1.-</ecNumber>
    </recommendedName>
</protein>
<evidence type="ECO:0000256" key="5">
    <source>
        <dbReference type="ARBA" id="ARBA00022833"/>
    </source>
</evidence>
<dbReference type="Gene3D" id="2.70.98.30">
    <property type="entry name" value="Golgi alpha-mannosidase II, domain 4"/>
    <property type="match status" value="1"/>
</dbReference>
<dbReference type="GeneID" id="100118809"/>
<dbReference type="SMR" id="A0A7M7T699"/>
<dbReference type="CTD" id="41913"/>
<dbReference type="InterPro" id="IPR000602">
    <property type="entry name" value="Glyco_hydro_38_N"/>
</dbReference>
<accession>A0A7M7T699</accession>
<dbReference type="OrthoDB" id="10261055at2759"/>
<dbReference type="PANTHER" id="PTHR11607">
    <property type="entry name" value="ALPHA-MANNOSIDASE"/>
    <property type="match status" value="1"/>
</dbReference>
<dbReference type="FunFam" id="3.20.110.10:FF:000007">
    <property type="entry name" value="Alpha-mannosidase"/>
    <property type="match status" value="1"/>
</dbReference>
<dbReference type="Gene3D" id="2.60.40.1180">
    <property type="entry name" value="Golgi alpha-mannosidase II"/>
    <property type="match status" value="1"/>
</dbReference>
<dbReference type="GO" id="GO:0030246">
    <property type="term" value="F:carbohydrate binding"/>
    <property type="evidence" value="ECO:0007669"/>
    <property type="project" value="InterPro"/>
</dbReference>
<dbReference type="Gene3D" id="1.20.1270.50">
    <property type="entry name" value="Glycoside hydrolase family 38, central domain"/>
    <property type="match status" value="1"/>
</dbReference>
<keyword evidence="12" id="KW-1185">Reference proteome</keyword>
<comment type="catalytic activity">
    <reaction evidence="8">
        <text>N(4)-{beta-D-GlcNAc-(1-&gt;2)-alpha-D-Man-(1-&gt;3)-[alpha-D-Man-(1-&gt;3)-[alpha-D-Man-(1-&gt;6)]-alpha-D-Man-(1-&gt;6)]-beta-D-Man-(1-&gt;4)-beta-D-GlcNAc-(1-&gt;4)-beta-D-GlcNAc}-L-asparaginyl-[protein] + 2 H2O = 2 alpha-D-mannopyranose + an N(4)-{beta-D-GlcNAc-(1-&gt;2)-alpha-D-Man-(1-&gt;3)-[alpha-D-Man-(1-&gt;6)]-beta-D-Man-(1-&gt;4)-beta-D-GlcNAc-(1-&gt;4)-beta-D-GlcNAc}-L-asparaginyl-[protein]</text>
        <dbReference type="Rhea" id="RHEA:56052"/>
        <dbReference type="Rhea" id="RHEA-COMP:14368"/>
        <dbReference type="Rhea" id="RHEA-COMP:14369"/>
        <dbReference type="ChEBI" id="CHEBI:15377"/>
        <dbReference type="ChEBI" id="CHEBI:28729"/>
        <dbReference type="ChEBI" id="CHEBI:60615"/>
        <dbReference type="ChEBI" id="CHEBI:60625"/>
        <dbReference type="EC" id="3.2.1.114"/>
    </reaction>
</comment>
<dbReference type="Proteomes" id="UP000002358">
    <property type="component" value="Chromosome 1"/>
</dbReference>
<evidence type="ECO:0000256" key="3">
    <source>
        <dbReference type="ARBA" id="ARBA00022723"/>
    </source>
</evidence>
<feature type="chain" id="PRO_5033949388" description="Alpha-mannosidase" evidence="9">
    <location>
        <begin position="33"/>
        <end position="1111"/>
    </location>
</feature>
<dbReference type="SUPFAM" id="SSF88688">
    <property type="entry name" value="Families 57/38 glycoside transferase middle domain"/>
    <property type="match status" value="1"/>
</dbReference>
<sequence length="1111" mass="127022">MYKLLRRGSGRMLVLCAVLLSLLLCLYYVSQTQQGPNVGAGSAAIIADGAAGAGFDRVLTSVVPDYSEPPDAQVSPDTCPLITPRDADIDAQAEFEKFDFQPSWMRSREYWDDSFERRYAELKKDPRRPPLKVILVPHSHTDPGWLKTFEQYFHSATRSILNNMVTKLQQWQNMTFIWSEVSFLSLWWESAHPTKKMIVKRLVKEGRLEMTTGGWVMTDEATSHIYAMLDQLIEGHQWLKTNLDVTPESGWSVDPFGHGGTVPYLLKSAGASGTVIQRIHYAWKQWFAKKQYGDFVWVQPWDQSGASDMLTHNQPFDIYNIKHSCGPHPHVCLNYDFRKIRNEYTEYSAKAVDITSNNVKAMAEQLLEQYFKTGSLFPHNVVLIPLGDDFRYDHPIEWDQQYTNYKILIDFINSRKDDYNAEVVFGTPKDYFNEIQKRMARFPTLKGDFFVYSDIFSEGRPAYWSGYFTTRPYMKILDRELEANLRSAEILYTIALNVAKQAARDIKLYETYFEKLVKARRNLGLFQHHDAITGTSKSFVMKDYALKLFESISDMTSLQSFAIQSLAATEVKANSTASQVYVLSESDRDSYEKLPKKIPININNRETKRIVLFNSLAQPRLEVISLKVSTYRIRVLDSQKNPIPYQVAPVMNATSITHDVYVLLFVADLKPLTIAIYHLQQTDRVPAEAISTVYCSRCGKDNVFPIKPMQVGDVQLENQRMKLLFDGQTGFLKRVTKKPSGKIMQCNLQFAAYTSAQFHSGAYLFMPDPNLRDSDKDVLEAYTPHQKIYIVSGALSSRLTVEYGKLLAHHVAIYHKEGVLSEAIYLRNIIDFETPPKNRETEMFMRIQTDIVNGEPPVFYTDLNGHQMIKRTKIERIGIEGNYFPITSMAYIEDSSHRLTLLVNHGQGAASYQPGWLEVMLDRRTLYDDSRGMGEGLLDNRKTVIKHWLLLEDIVGEKDKYSKPSLFANQMSNALNYPVNIFVVDGSETEIKLSPETRLLSQSLPCDVHLLNLRTNHDPKMPHYPINNALMVLHRQGYSCGVGADVPIKHCPLYDKLSPDTVFYKLSAPNVTKTSLTGTKTHKHLKDGLQEIALQPMELETYNLNFATNLH</sequence>
<dbReference type="InterPro" id="IPR028995">
    <property type="entry name" value="Glyco_hydro_57/38_cen_sf"/>
</dbReference>
<dbReference type="EnsemblMetazoa" id="XM_031921365">
    <property type="protein sequence ID" value="XP_031777225"/>
    <property type="gene ID" value="LOC100118809"/>
</dbReference>
<dbReference type="EnsemblMetazoa" id="XM_031921366">
    <property type="protein sequence ID" value="XP_031777226"/>
    <property type="gene ID" value="LOC100118809"/>
</dbReference>
<evidence type="ECO:0000256" key="6">
    <source>
        <dbReference type="ARBA" id="ARBA00023295"/>
    </source>
</evidence>
<dbReference type="CDD" id="cd10809">
    <property type="entry name" value="GH38N_AMII_GMII_SfManIII_like"/>
    <property type="match status" value="1"/>
</dbReference>
<dbReference type="AlphaFoldDB" id="A0A7M7T699"/>
<dbReference type="FunFam" id="1.20.1270.50:FF:000001">
    <property type="entry name" value="Alpha-mannosidase"/>
    <property type="match status" value="1"/>
</dbReference>
<dbReference type="InterPro" id="IPR013780">
    <property type="entry name" value="Glyco_hydro_b"/>
</dbReference>
<comment type="cofactor">
    <cofactor evidence="9">
        <name>Zn(2+)</name>
        <dbReference type="ChEBI" id="CHEBI:29105"/>
    </cofactor>
    <text evidence="9">Binds 1 zinc ion per subunit.</text>
</comment>
<dbReference type="PANTHER" id="PTHR11607:SF70">
    <property type="entry name" value="ALPHA-MANNOSIDASE"/>
    <property type="match status" value="1"/>
</dbReference>
<dbReference type="GO" id="GO:0006491">
    <property type="term" value="P:N-glycan processing"/>
    <property type="evidence" value="ECO:0007669"/>
    <property type="project" value="TreeGrafter"/>
</dbReference>
<comment type="similarity">
    <text evidence="1 9">Belongs to the glycosyl hydrolase 38 family.</text>
</comment>
<keyword evidence="6 9" id="KW-0326">Glycosidase</keyword>
<evidence type="ECO:0000256" key="8">
    <source>
        <dbReference type="ARBA" id="ARBA00093232"/>
    </source>
</evidence>
<organism evidence="11 12">
    <name type="scientific">Nasonia vitripennis</name>
    <name type="common">Parasitic wasp</name>
    <dbReference type="NCBI Taxonomy" id="7425"/>
    <lineage>
        <taxon>Eukaryota</taxon>
        <taxon>Metazoa</taxon>
        <taxon>Ecdysozoa</taxon>
        <taxon>Arthropoda</taxon>
        <taxon>Hexapoda</taxon>
        <taxon>Insecta</taxon>
        <taxon>Pterygota</taxon>
        <taxon>Neoptera</taxon>
        <taxon>Endopterygota</taxon>
        <taxon>Hymenoptera</taxon>
        <taxon>Apocrita</taxon>
        <taxon>Proctotrupomorpha</taxon>
        <taxon>Chalcidoidea</taxon>
        <taxon>Pteromalidae</taxon>
        <taxon>Pteromalinae</taxon>
        <taxon>Nasonia</taxon>
    </lineage>
</organism>
<dbReference type="Gene3D" id="3.20.110.10">
    <property type="entry name" value="Glycoside hydrolase 38, N terminal domain"/>
    <property type="match status" value="1"/>
</dbReference>
<dbReference type="SUPFAM" id="SSF74650">
    <property type="entry name" value="Galactose mutarotase-like"/>
    <property type="match status" value="1"/>
</dbReference>
<dbReference type="InterPro" id="IPR011330">
    <property type="entry name" value="Glyco_hydro/deAcase_b/a-brl"/>
</dbReference>
<evidence type="ECO:0000313" key="11">
    <source>
        <dbReference type="EnsemblMetazoa" id="XP_031777226"/>
    </source>
</evidence>
<dbReference type="GO" id="GO:0006013">
    <property type="term" value="P:mannose metabolic process"/>
    <property type="evidence" value="ECO:0007669"/>
    <property type="project" value="InterPro"/>
</dbReference>
<dbReference type="RefSeq" id="XP_031777226.1">
    <property type="nucleotide sequence ID" value="XM_031921366.2"/>
</dbReference>
<feature type="signal peptide" evidence="9">
    <location>
        <begin position="1"/>
        <end position="32"/>
    </location>
</feature>
<dbReference type="Pfam" id="PF09261">
    <property type="entry name" value="Alpha-mann_mid"/>
    <property type="match status" value="1"/>
</dbReference>
<dbReference type="GO" id="GO:0000139">
    <property type="term" value="C:Golgi membrane"/>
    <property type="evidence" value="ECO:0007669"/>
    <property type="project" value="TreeGrafter"/>
</dbReference>
<dbReference type="InterPro" id="IPR015341">
    <property type="entry name" value="Glyco_hydro_38_cen"/>
</dbReference>
<dbReference type="RefSeq" id="XP_031777225.1">
    <property type="nucleotide sequence ID" value="XM_031921365.1"/>
</dbReference>
<proteinExistence type="inferred from homology"/>
<evidence type="ECO:0000256" key="2">
    <source>
        <dbReference type="ARBA" id="ARBA00011748"/>
    </source>
</evidence>
<name>A0A7M7T699_NASVI</name>
<keyword evidence="9" id="KW-0732">Signal</keyword>
<dbReference type="Pfam" id="PF07748">
    <property type="entry name" value="Glyco_hydro_38C"/>
    <property type="match status" value="1"/>
</dbReference>
<dbReference type="RefSeq" id="XP_031777224.1">
    <property type="nucleotide sequence ID" value="XM_031921364.1"/>
</dbReference>
<dbReference type="OMA" id="GDPPEFY"/>
<evidence type="ECO:0000313" key="12">
    <source>
        <dbReference type="Proteomes" id="UP000002358"/>
    </source>
</evidence>
<keyword evidence="4 9" id="KW-0378">Hydrolase</keyword>
<evidence type="ECO:0000256" key="1">
    <source>
        <dbReference type="ARBA" id="ARBA00009792"/>
    </source>
</evidence>